<evidence type="ECO:0000313" key="2">
    <source>
        <dbReference type="EMBL" id="AFK17307.1"/>
    </source>
</evidence>
<evidence type="ECO:0000256" key="1">
    <source>
        <dbReference type="SAM" id="SignalP"/>
    </source>
</evidence>
<gene>
    <name evidence="2" type="ORF">CP258_08630</name>
</gene>
<accession>A0AAU8PNK8</accession>
<dbReference type="EMBL" id="CP003540">
    <property type="protein sequence ID" value="AFK17307.1"/>
    <property type="molecule type" value="Genomic_DNA"/>
</dbReference>
<feature type="signal peptide" evidence="1">
    <location>
        <begin position="1"/>
        <end position="25"/>
    </location>
</feature>
<dbReference type="RefSeq" id="WP_014733053.1">
    <property type="nucleotide sequence ID" value="NC_017945.3"/>
</dbReference>
<dbReference type="AlphaFoldDB" id="A0AAU8PNK8"/>
<dbReference type="Proteomes" id="UP000006465">
    <property type="component" value="Chromosome"/>
</dbReference>
<evidence type="ECO:0000313" key="3">
    <source>
        <dbReference type="Proteomes" id="UP000006465"/>
    </source>
</evidence>
<feature type="chain" id="PRO_5043930525" description="Secreted protein" evidence="1">
    <location>
        <begin position="26"/>
        <end position="211"/>
    </location>
</feature>
<sequence>MKKSKLFLCMALTTSLATASIPATAQESDPTVKEWLHEKCEGFSITVQSVHLKDKDQSRVPQWLRAKPNLGDTVKVQFKVTNNSYSDNAHSPHRKDDGNAYLVYDPLSVRNGVGVTIKPNPIYAWSNPDKNKNFILGRGDSVTVTYNHTITEQDLANRSIPDGPNYPISNSGTATPVCTISPGITYNWSPLSHFFPWLAGFLRSITSFFSR</sequence>
<proteinExistence type="predicted"/>
<dbReference type="KEGG" id="coe:CP258_08630"/>
<protein>
    <recommendedName>
        <fullName evidence="4">Secreted protein</fullName>
    </recommendedName>
</protein>
<evidence type="ECO:0008006" key="4">
    <source>
        <dbReference type="Google" id="ProtNLM"/>
    </source>
</evidence>
<keyword evidence="1" id="KW-0732">Signal</keyword>
<reference evidence="2 3" key="1">
    <citation type="journal article" date="2013" name="J. Biotechnol.">
        <title>Genome sequence of Corynebacterium pseudotuberculosis biovar equi strain 258 and prediction of antigenic targets to improve biotechnological vaccine production.</title>
        <authorList>
            <person name="Soares S.C."/>
            <person name="Trost E."/>
            <person name="Ramos R.T."/>
            <person name="Carneiro A.R."/>
            <person name="Santos A.R."/>
            <person name="Pinto A.C."/>
            <person name="Barbosa E."/>
            <person name="Aburjaile F."/>
            <person name="Ali A."/>
            <person name="Diniz C.A."/>
            <person name="Hassan S.S."/>
            <person name="Fiaux K."/>
            <person name="Guimaraes L.C."/>
            <person name="Bakhtiar S.M."/>
            <person name="Pereira U."/>
            <person name="Almeida S.S."/>
            <person name="Abreu V.A."/>
            <person name="Rocha F.S."/>
            <person name="Dorella F.A."/>
            <person name="Miyoshi A."/>
            <person name="Silva A."/>
            <person name="Azevedo V."/>
            <person name="Tauch A."/>
        </authorList>
    </citation>
    <scope>NUCLEOTIDE SEQUENCE [LARGE SCALE GENOMIC DNA]</scope>
    <source>
        <strain evidence="2 3">258</strain>
    </source>
</reference>
<organism evidence="2 3">
    <name type="scientific">Corynebacterium pseudotuberculosis 258</name>
    <dbReference type="NCBI Taxonomy" id="1168865"/>
    <lineage>
        <taxon>Bacteria</taxon>
        <taxon>Bacillati</taxon>
        <taxon>Actinomycetota</taxon>
        <taxon>Actinomycetes</taxon>
        <taxon>Mycobacteriales</taxon>
        <taxon>Corynebacteriaceae</taxon>
        <taxon>Corynebacterium</taxon>
    </lineage>
</organism>
<name>A0AAU8PNK8_CORPS</name>